<dbReference type="Gene3D" id="3.30.160.60">
    <property type="entry name" value="Classic Zinc Finger"/>
    <property type="match status" value="7"/>
</dbReference>
<dbReference type="PROSITE" id="PS00028">
    <property type="entry name" value="ZINC_FINGER_C2H2_1"/>
    <property type="match status" value="7"/>
</dbReference>
<dbReference type="Pfam" id="PF13912">
    <property type="entry name" value="zf-C2H2_6"/>
    <property type="match status" value="1"/>
</dbReference>
<evidence type="ECO:0000256" key="2">
    <source>
        <dbReference type="ARBA" id="ARBA00022723"/>
    </source>
</evidence>
<feature type="domain" description="C2H2-type" evidence="9">
    <location>
        <begin position="377"/>
        <end position="404"/>
    </location>
</feature>
<evidence type="ECO:0000256" key="7">
    <source>
        <dbReference type="PROSITE-ProRule" id="PRU00042"/>
    </source>
</evidence>
<feature type="domain" description="C2H2-type" evidence="9">
    <location>
        <begin position="320"/>
        <end position="347"/>
    </location>
</feature>
<gene>
    <name evidence="10" type="ORF">GSLYS_00013413001</name>
</gene>
<dbReference type="PANTHER" id="PTHR24394:SF29">
    <property type="entry name" value="MYONEURIN"/>
    <property type="match status" value="1"/>
</dbReference>
<dbReference type="Proteomes" id="UP001497497">
    <property type="component" value="Unassembled WGS sequence"/>
</dbReference>
<dbReference type="FunFam" id="3.30.160.60:FF:000624">
    <property type="entry name" value="zinc finger protein 697"/>
    <property type="match status" value="1"/>
</dbReference>
<name>A0AAV2I1I3_LYMST</name>
<dbReference type="GO" id="GO:0005634">
    <property type="term" value="C:nucleus"/>
    <property type="evidence" value="ECO:0007669"/>
    <property type="project" value="UniProtKB-SubCell"/>
</dbReference>
<dbReference type="GO" id="GO:0008270">
    <property type="term" value="F:zinc ion binding"/>
    <property type="evidence" value="ECO:0007669"/>
    <property type="project" value="UniProtKB-KW"/>
</dbReference>
<dbReference type="PANTHER" id="PTHR24394">
    <property type="entry name" value="ZINC FINGER PROTEIN"/>
    <property type="match status" value="1"/>
</dbReference>
<feature type="domain" description="C2H2-type" evidence="9">
    <location>
        <begin position="464"/>
        <end position="491"/>
    </location>
</feature>
<keyword evidence="3" id="KW-0677">Repeat</keyword>
<feature type="domain" description="C2H2-type" evidence="9">
    <location>
        <begin position="349"/>
        <end position="376"/>
    </location>
</feature>
<keyword evidence="2" id="KW-0479">Metal-binding</keyword>
<feature type="domain" description="C2H2-type" evidence="9">
    <location>
        <begin position="436"/>
        <end position="463"/>
    </location>
</feature>
<evidence type="ECO:0000256" key="4">
    <source>
        <dbReference type="ARBA" id="ARBA00022771"/>
    </source>
</evidence>
<keyword evidence="6" id="KW-0539">Nucleus</keyword>
<feature type="region of interest" description="Disordered" evidence="8">
    <location>
        <begin position="160"/>
        <end position="182"/>
    </location>
</feature>
<reference evidence="10 11" key="1">
    <citation type="submission" date="2024-04" db="EMBL/GenBank/DDBJ databases">
        <authorList>
            <consortium name="Genoscope - CEA"/>
            <person name="William W."/>
        </authorList>
    </citation>
    <scope>NUCLEOTIDE SEQUENCE [LARGE SCALE GENOMIC DNA]</scope>
</reference>
<feature type="domain" description="C2H2-type" evidence="9">
    <location>
        <begin position="260"/>
        <end position="287"/>
    </location>
</feature>
<organism evidence="10 11">
    <name type="scientific">Lymnaea stagnalis</name>
    <name type="common">Great pond snail</name>
    <name type="synonym">Helix stagnalis</name>
    <dbReference type="NCBI Taxonomy" id="6523"/>
    <lineage>
        <taxon>Eukaryota</taxon>
        <taxon>Metazoa</taxon>
        <taxon>Spiralia</taxon>
        <taxon>Lophotrochozoa</taxon>
        <taxon>Mollusca</taxon>
        <taxon>Gastropoda</taxon>
        <taxon>Heterobranchia</taxon>
        <taxon>Euthyneura</taxon>
        <taxon>Panpulmonata</taxon>
        <taxon>Hygrophila</taxon>
        <taxon>Lymnaeoidea</taxon>
        <taxon>Lymnaeidae</taxon>
        <taxon>Lymnaea</taxon>
    </lineage>
</organism>
<keyword evidence="11" id="KW-1185">Reference proteome</keyword>
<dbReference type="SMART" id="SM00355">
    <property type="entry name" value="ZnF_C2H2"/>
    <property type="match status" value="8"/>
</dbReference>
<evidence type="ECO:0000256" key="5">
    <source>
        <dbReference type="ARBA" id="ARBA00022833"/>
    </source>
</evidence>
<dbReference type="GO" id="GO:0000981">
    <property type="term" value="F:DNA-binding transcription factor activity, RNA polymerase II-specific"/>
    <property type="evidence" value="ECO:0007669"/>
    <property type="project" value="TreeGrafter"/>
</dbReference>
<sequence length="491" mass="56539">MKLLEKKNIAPGDHNLDLSKSKNINDVVKSENVTFHLSDIKQEVTLLCDVKEESEFHLNSFNWFPLKEEYIENVATKTESTSSLAMCNQSFEDDSLKCNNGILPSEIELKLLHSAQSHTHLLHTANDGYYFDAVPDTGNEINDAHWDSGIVHCDLQVNNEHGYSSPKKQKKQLNNNGKSNINKKPILYATHKLTKSRTSLTKDSIGVHSQLCTREPRRKWATGNDNLSRKKKDTMCHRNTPTHKVKRTRSTLTIMGYKCFRCDLCNKTCDNLRTVKRHMNKHTGQNSHVSDFCGKQFLNVGICNRHKLIHVAVKAKQDMFKCDVCDKTFSWKQNLRKHLLSHPDFKPGYKCFICGKALSQKCNLVTHTRLHTNEKPFRCDICAMSFPRKDALTHHILRHMGLSGKRPYACGTCNLTFRTNSQLSTHTRTHTGEKPFKCQVCDKYFRREQHVKIHSLVHTDERPFKCDVCGEKYKQKGSLVAHREKQHKNIK</sequence>
<proteinExistence type="predicted"/>
<dbReference type="FunFam" id="3.30.160.60:FF:000100">
    <property type="entry name" value="Zinc finger 45-like"/>
    <property type="match status" value="1"/>
</dbReference>
<accession>A0AAV2I1I3</accession>
<dbReference type="InterPro" id="IPR013087">
    <property type="entry name" value="Znf_C2H2_type"/>
</dbReference>
<keyword evidence="4 7" id="KW-0863">Zinc-finger</keyword>
<evidence type="ECO:0000259" key="9">
    <source>
        <dbReference type="PROSITE" id="PS50157"/>
    </source>
</evidence>
<evidence type="ECO:0000256" key="3">
    <source>
        <dbReference type="ARBA" id="ARBA00022737"/>
    </source>
</evidence>
<comment type="caution">
    <text evidence="10">The sequence shown here is derived from an EMBL/GenBank/DDBJ whole genome shotgun (WGS) entry which is preliminary data.</text>
</comment>
<dbReference type="AlphaFoldDB" id="A0AAV2I1I3"/>
<dbReference type="PROSITE" id="PS50157">
    <property type="entry name" value="ZINC_FINGER_C2H2_2"/>
    <property type="match status" value="7"/>
</dbReference>
<dbReference type="FunFam" id="3.30.160.60:FF:000671">
    <property type="entry name" value="Zinc finger protein 26"/>
    <property type="match status" value="1"/>
</dbReference>
<dbReference type="FunFam" id="3.30.160.60:FF:000478">
    <property type="entry name" value="Zinc finger protein 133"/>
    <property type="match status" value="1"/>
</dbReference>
<dbReference type="Pfam" id="PF00096">
    <property type="entry name" value="zf-C2H2"/>
    <property type="match status" value="4"/>
</dbReference>
<dbReference type="FunFam" id="3.30.160.60:FF:001049">
    <property type="entry name" value="zinc finger protein 319"/>
    <property type="match status" value="1"/>
</dbReference>
<dbReference type="InterPro" id="IPR036236">
    <property type="entry name" value="Znf_C2H2_sf"/>
</dbReference>
<comment type="subcellular location">
    <subcellularLocation>
        <location evidence="1">Nucleus</location>
    </subcellularLocation>
</comment>
<evidence type="ECO:0000313" key="10">
    <source>
        <dbReference type="EMBL" id="CAL1539680.1"/>
    </source>
</evidence>
<evidence type="ECO:0000313" key="11">
    <source>
        <dbReference type="Proteomes" id="UP001497497"/>
    </source>
</evidence>
<protein>
    <recommendedName>
        <fullName evidence="9">C2H2-type domain-containing protein</fullName>
    </recommendedName>
</protein>
<dbReference type="SUPFAM" id="SSF57667">
    <property type="entry name" value="beta-beta-alpha zinc fingers"/>
    <property type="match status" value="5"/>
</dbReference>
<evidence type="ECO:0000256" key="1">
    <source>
        <dbReference type="ARBA" id="ARBA00004123"/>
    </source>
</evidence>
<evidence type="ECO:0000256" key="6">
    <source>
        <dbReference type="ARBA" id="ARBA00023242"/>
    </source>
</evidence>
<dbReference type="FunFam" id="3.30.160.60:FF:000446">
    <property type="entry name" value="Zinc finger protein"/>
    <property type="match status" value="1"/>
</dbReference>
<evidence type="ECO:0000256" key="8">
    <source>
        <dbReference type="SAM" id="MobiDB-lite"/>
    </source>
</evidence>
<feature type="domain" description="C2H2-type" evidence="9">
    <location>
        <begin position="408"/>
        <end position="435"/>
    </location>
</feature>
<dbReference type="EMBL" id="CAXITT010000350">
    <property type="protein sequence ID" value="CAL1539680.1"/>
    <property type="molecule type" value="Genomic_DNA"/>
</dbReference>
<keyword evidence="5" id="KW-0862">Zinc</keyword>